<dbReference type="InterPro" id="IPR029058">
    <property type="entry name" value="AB_hydrolase_fold"/>
</dbReference>
<dbReference type="InterPro" id="IPR051044">
    <property type="entry name" value="MAG_DAG_Lipase"/>
</dbReference>
<feature type="compositionally biased region" description="Low complexity" evidence="1">
    <location>
        <begin position="550"/>
        <end position="567"/>
    </location>
</feature>
<evidence type="ECO:0000256" key="1">
    <source>
        <dbReference type="SAM" id="MobiDB-lite"/>
    </source>
</evidence>
<evidence type="ECO:0000313" key="3">
    <source>
        <dbReference type="EMBL" id="TIB81549.1"/>
    </source>
</evidence>
<feature type="region of interest" description="Disordered" evidence="1">
    <location>
        <begin position="545"/>
        <end position="567"/>
    </location>
</feature>
<feature type="domain" description="BHLH" evidence="2">
    <location>
        <begin position="446"/>
        <end position="514"/>
    </location>
</feature>
<name>A0A4T0MEI6_9BASI</name>
<dbReference type="PANTHER" id="PTHR11614">
    <property type="entry name" value="PHOSPHOLIPASE-RELATED"/>
    <property type="match status" value="1"/>
</dbReference>
<dbReference type="PRINTS" id="PR00111">
    <property type="entry name" value="ABHYDROLASE"/>
</dbReference>
<dbReference type="InterPro" id="IPR022742">
    <property type="entry name" value="Hydrolase_4"/>
</dbReference>
<dbReference type="InterPro" id="IPR011598">
    <property type="entry name" value="bHLH_dom"/>
</dbReference>
<feature type="compositionally biased region" description="Low complexity" evidence="1">
    <location>
        <begin position="482"/>
        <end position="499"/>
    </location>
</feature>
<dbReference type="Proteomes" id="UP000310685">
    <property type="component" value="Unassembled WGS sequence"/>
</dbReference>
<reference evidence="3 4" key="1">
    <citation type="submission" date="2019-03" db="EMBL/GenBank/DDBJ databases">
        <title>Sequencing 25 genomes of Wallemia mellicola.</title>
        <authorList>
            <person name="Gostincar C."/>
        </authorList>
    </citation>
    <scope>NUCLEOTIDE SEQUENCE [LARGE SCALE GENOMIC DNA]</scope>
    <source>
        <strain evidence="3 4">EXF-6152</strain>
    </source>
</reference>
<protein>
    <submittedName>
        <fullName evidence="3">Alpha/beta-hydrolase</fullName>
    </submittedName>
</protein>
<dbReference type="Pfam" id="PF12146">
    <property type="entry name" value="Hydrolase_4"/>
    <property type="match status" value="1"/>
</dbReference>
<comment type="caution">
    <text evidence="3">The sequence shown here is derived from an EMBL/GenBank/DDBJ whole genome shotgun (WGS) entry which is preliminary data.</text>
</comment>
<dbReference type="GO" id="GO:0046983">
    <property type="term" value="F:protein dimerization activity"/>
    <property type="evidence" value="ECO:0007669"/>
    <property type="project" value="InterPro"/>
</dbReference>
<dbReference type="SUPFAM" id="SSF47459">
    <property type="entry name" value="HLH, helix-loop-helix DNA-binding domain"/>
    <property type="match status" value="1"/>
</dbReference>
<dbReference type="InterPro" id="IPR000073">
    <property type="entry name" value="AB_hydrolase_1"/>
</dbReference>
<evidence type="ECO:0000313" key="4">
    <source>
        <dbReference type="Proteomes" id="UP000310685"/>
    </source>
</evidence>
<feature type="region of interest" description="Disordered" evidence="1">
    <location>
        <begin position="314"/>
        <end position="345"/>
    </location>
</feature>
<dbReference type="GO" id="GO:0016787">
    <property type="term" value="F:hydrolase activity"/>
    <property type="evidence" value="ECO:0007669"/>
    <property type="project" value="UniProtKB-KW"/>
</dbReference>
<keyword evidence="3" id="KW-0378">Hydrolase</keyword>
<dbReference type="SUPFAM" id="SSF53474">
    <property type="entry name" value="alpha/beta-Hydrolases"/>
    <property type="match status" value="1"/>
</dbReference>
<organism evidence="3 4">
    <name type="scientific">Wallemia mellicola</name>
    <dbReference type="NCBI Taxonomy" id="1708541"/>
    <lineage>
        <taxon>Eukaryota</taxon>
        <taxon>Fungi</taxon>
        <taxon>Dikarya</taxon>
        <taxon>Basidiomycota</taxon>
        <taxon>Wallemiomycotina</taxon>
        <taxon>Wallemiomycetes</taxon>
        <taxon>Wallemiales</taxon>
        <taxon>Wallemiaceae</taxon>
        <taxon>Wallemia</taxon>
    </lineage>
</organism>
<sequence length="567" mass="62371">MRVSPSRMFLKTLSGVWNSSTPGYIINQILHSDAIFSPRHIPMKNGHAIGDSHAINLHERELLEAEHDNWVTFQTFEKTGRQPNDVDADLLLIHGYADYGGKWVANARKFIARGYRVIAIDLPGHGRSSGLHVFVPSCNVLTQAIASVMKDVHPPNKQVFVMGHSLGGFLAISYALQYPAAEVLTSQDRPKLSGVYALSPMLGISPEVRPPWIIETIARTLASFIGHLPFIKSDGTLKTDDQRIIKETLSDIRVYQGALRIGTGLAFLTGIENINKDVGKLNVPLRICHGDADRVTLCDASILSREIVMSKQIAGSKRPAEESFDEERSSTRIRSDQSDEDRDLEDLARQTEREAFEQPEPPNSSHISMESLAALADCLTSNNLVGLMQQAYAQSGAAPMDPSEMEQLIQRLPVPLQTPSRAPAHPSPLAEQPEFTKKKELLSAEQKRNNHLQCEQKRRSAQKAAFDALATIMADENPNLGATSSSSRSKTRSKSANTSKGVLLSKAVSLIRWLERTNAALKKEIDKWEQSAAMTLIQAASTIKDNNGHSESNQSNSASISALSNQY</sequence>
<dbReference type="Gene3D" id="3.40.50.1820">
    <property type="entry name" value="alpha/beta hydrolase"/>
    <property type="match status" value="1"/>
</dbReference>
<feature type="compositionally biased region" description="Basic and acidic residues" evidence="1">
    <location>
        <begin position="318"/>
        <end position="337"/>
    </location>
</feature>
<dbReference type="Gene3D" id="4.10.280.10">
    <property type="entry name" value="Helix-loop-helix DNA-binding domain"/>
    <property type="match status" value="1"/>
</dbReference>
<dbReference type="EMBL" id="SPRC01000007">
    <property type="protein sequence ID" value="TIB81549.1"/>
    <property type="molecule type" value="Genomic_DNA"/>
</dbReference>
<dbReference type="PROSITE" id="PS50888">
    <property type="entry name" value="BHLH"/>
    <property type="match status" value="1"/>
</dbReference>
<dbReference type="AlphaFoldDB" id="A0A4T0MEI6"/>
<accession>A0A4T0MEI6</accession>
<feature type="region of interest" description="Disordered" evidence="1">
    <location>
        <begin position="477"/>
        <end position="499"/>
    </location>
</feature>
<evidence type="ECO:0000259" key="2">
    <source>
        <dbReference type="PROSITE" id="PS50888"/>
    </source>
</evidence>
<gene>
    <name evidence="3" type="ORF">E3Q22_00993</name>
</gene>
<dbReference type="Pfam" id="PF00010">
    <property type="entry name" value="HLH"/>
    <property type="match status" value="1"/>
</dbReference>
<dbReference type="InterPro" id="IPR036638">
    <property type="entry name" value="HLH_DNA-bd_sf"/>
</dbReference>
<dbReference type="SMART" id="SM00353">
    <property type="entry name" value="HLH"/>
    <property type="match status" value="1"/>
</dbReference>
<proteinExistence type="predicted"/>